<dbReference type="AlphaFoldDB" id="A0A8D2Q2W5"/>
<proteinExistence type="predicted"/>
<name>A0A8D2Q2W5_VARKO</name>
<evidence type="ECO:0000313" key="2">
    <source>
        <dbReference type="Proteomes" id="UP000694545"/>
    </source>
</evidence>
<evidence type="ECO:0000313" key="1">
    <source>
        <dbReference type="Ensembl" id="ENSVKKP00000016180.1"/>
    </source>
</evidence>
<keyword evidence="2" id="KW-1185">Reference proteome</keyword>
<sequence>ILQVLLPLAKKALDSLHIQVSAVLLNSRRFATHALGCSCAVLTLVLHMGTFVQLRVELAQTHCRKQQRRTHNCLVKPGGVSPRASMRLLLGSAADPFTV</sequence>
<dbReference type="Ensembl" id="ENSVKKT00000016562.1">
    <property type="protein sequence ID" value="ENSVKKP00000016180.1"/>
    <property type="gene ID" value="ENSVKKG00000011014.1"/>
</dbReference>
<reference evidence="1" key="2">
    <citation type="submission" date="2025-09" db="UniProtKB">
        <authorList>
            <consortium name="Ensembl"/>
        </authorList>
    </citation>
    <scope>IDENTIFICATION</scope>
</reference>
<accession>A0A8D2Q2W5</accession>
<organism evidence="1 2">
    <name type="scientific">Varanus komodoensis</name>
    <name type="common">Komodo dragon</name>
    <dbReference type="NCBI Taxonomy" id="61221"/>
    <lineage>
        <taxon>Eukaryota</taxon>
        <taxon>Metazoa</taxon>
        <taxon>Chordata</taxon>
        <taxon>Craniata</taxon>
        <taxon>Vertebrata</taxon>
        <taxon>Euteleostomi</taxon>
        <taxon>Lepidosauria</taxon>
        <taxon>Squamata</taxon>
        <taxon>Bifurcata</taxon>
        <taxon>Unidentata</taxon>
        <taxon>Episquamata</taxon>
        <taxon>Toxicofera</taxon>
        <taxon>Anguimorpha</taxon>
        <taxon>Paleoanguimorpha</taxon>
        <taxon>Varanoidea</taxon>
        <taxon>Varanidae</taxon>
        <taxon>Varanus</taxon>
    </lineage>
</organism>
<protein>
    <submittedName>
        <fullName evidence="1">Uncharacterized protein</fullName>
    </submittedName>
</protein>
<dbReference type="Proteomes" id="UP000694545">
    <property type="component" value="Unplaced"/>
</dbReference>
<reference evidence="1" key="1">
    <citation type="submission" date="2025-08" db="UniProtKB">
        <authorList>
            <consortium name="Ensembl"/>
        </authorList>
    </citation>
    <scope>IDENTIFICATION</scope>
</reference>